<dbReference type="Pfam" id="PF00903">
    <property type="entry name" value="Glyoxalase"/>
    <property type="match status" value="1"/>
</dbReference>
<accession>A0A6J7XUE8</accession>
<dbReference type="AlphaFoldDB" id="A0A6J7XUE8"/>
<name>A0A6J7XUE8_9ZZZZ</name>
<sequence length="130" mass="14805">MSFLGGITVVVDDYDAAISYFTNSLGFDLIEDTDMGNGKRWVVIAPDRERGAHILLAHAVNGDQEASIGNQTGGRVSFFLYTDDFDRDYSRMLSAEVNFIEFPRDEEYGKVIVFKDLYGNKWDFIERKVK</sequence>
<feature type="domain" description="VOC" evidence="1">
    <location>
        <begin position="3"/>
        <end position="127"/>
    </location>
</feature>
<dbReference type="Gene3D" id="3.10.180.10">
    <property type="entry name" value="2,3-Dihydroxybiphenyl 1,2-Dioxygenase, domain 1"/>
    <property type="match status" value="1"/>
</dbReference>
<dbReference type="SUPFAM" id="SSF54593">
    <property type="entry name" value="Glyoxalase/Bleomycin resistance protein/Dihydroxybiphenyl dioxygenase"/>
    <property type="match status" value="1"/>
</dbReference>
<gene>
    <name evidence="2" type="ORF">UFOPK3554_00514</name>
</gene>
<reference evidence="2" key="1">
    <citation type="submission" date="2020-05" db="EMBL/GenBank/DDBJ databases">
        <authorList>
            <person name="Chiriac C."/>
            <person name="Salcher M."/>
            <person name="Ghai R."/>
            <person name="Kavagutti S V."/>
        </authorList>
    </citation>
    <scope>NUCLEOTIDE SEQUENCE</scope>
</reference>
<dbReference type="InterPro" id="IPR004360">
    <property type="entry name" value="Glyas_Fos-R_dOase_dom"/>
</dbReference>
<dbReference type="PROSITE" id="PS51819">
    <property type="entry name" value="VOC"/>
    <property type="match status" value="1"/>
</dbReference>
<evidence type="ECO:0000313" key="2">
    <source>
        <dbReference type="EMBL" id="CAB5239865.1"/>
    </source>
</evidence>
<dbReference type="InterPro" id="IPR029068">
    <property type="entry name" value="Glyas_Bleomycin-R_OHBP_Dase"/>
</dbReference>
<protein>
    <submittedName>
        <fullName evidence="2">Unannotated protein</fullName>
    </submittedName>
</protein>
<dbReference type="PANTHER" id="PTHR36437">
    <property type="entry name" value="GLYOXALASE/BLEOMYCIN RESISTANCE PROTEIN/DIOXYGENASE"/>
    <property type="match status" value="1"/>
</dbReference>
<proteinExistence type="predicted"/>
<dbReference type="PANTHER" id="PTHR36437:SF2">
    <property type="entry name" value="GLYOXALASE_BLEOMYCIN RESISTANCE PROTEIN_DIOXYGENASE"/>
    <property type="match status" value="1"/>
</dbReference>
<organism evidence="2">
    <name type="scientific">freshwater metagenome</name>
    <dbReference type="NCBI Taxonomy" id="449393"/>
    <lineage>
        <taxon>unclassified sequences</taxon>
        <taxon>metagenomes</taxon>
        <taxon>ecological metagenomes</taxon>
    </lineage>
</organism>
<dbReference type="InterPro" id="IPR037523">
    <property type="entry name" value="VOC_core"/>
</dbReference>
<dbReference type="EMBL" id="CAFBSG010000006">
    <property type="protein sequence ID" value="CAB5239865.1"/>
    <property type="molecule type" value="Genomic_DNA"/>
</dbReference>
<evidence type="ECO:0000259" key="1">
    <source>
        <dbReference type="PROSITE" id="PS51819"/>
    </source>
</evidence>